<reference evidence="1 2" key="2">
    <citation type="submission" date="2018-01" db="EMBL/GenBank/DDBJ databases">
        <title>Genomic study of Klebsiella pneumoniae.</title>
        <authorList>
            <person name="Yang Y."/>
            <person name="Bicalho R."/>
        </authorList>
    </citation>
    <scope>NUCLEOTIDE SEQUENCE [LARGE SCALE GENOMIC DNA]</scope>
    <source>
        <strain evidence="1 2">A10</strain>
    </source>
</reference>
<gene>
    <name evidence="1" type="ORF">CWN49_36685</name>
</gene>
<comment type="caution">
    <text evidence="1">The sequence shown here is derived from an EMBL/GenBank/DDBJ whole genome shotgun (WGS) entry which is preliminary data.</text>
</comment>
<evidence type="ECO:0000313" key="1">
    <source>
        <dbReference type="EMBL" id="PLO53593.1"/>
    </source>
</evidence>
<dbReference type="Proteomes" id="UP000234667">
    <property type="component" value="Unassembled WGS sequence"/>
</dbReference>
<sequence>MTVEEPTVALIGPGAIGTTIAAALHEVGRTPLV</sequence>
<dbReference type="Gene3D" id="3.40.50.720">
    <property type="entry name" value="NAD(P)-binding Rossmann-like Domain"/>
    <property type="match status" value="1"/>
</dbReference>
<accession>A0A2J5NIC9</accession>
<reference evidence="1 2" key="1">
    <citation type="submission" date="2017-11" db="EMBL/GenBank/DDBJ databases">
        <authorList>
            <person name="Han C.G."/>
        </authorList>
    </citation>
    <scope>NUCLEOTIDE SEQUENCE [LARGE SCALE GENOMIC DNA]</scope>
    <source>
        <strain evidence="1 2">A10</strain>
    </source>
</reference>
<feature type="non-terminal residue" evidence="1">
    <location>
        <position position="33"/>
    </location>
</feature>
<evidence type="ECO:0000313" key="2">
    <source>
        <dbReference type="Proteomes" id="UP000234667"/>
    </source>
</evidence>
<organism evidence="1 2">
    <name type="scientific">Klebsiella michiganensis</name>
    <dbReference type="NCBI Taxonomy" id="1134687"/>
    <lineage>
        <taxon>Bacteria</taxon>
        <taxon>Pseudomonadati</taxon>
        <taxon>Pseudomonadota</taxon>
        <taxon>Gammaproteobacteria</taxon>
        <taxon>Enterobacterales</taxon>
        <taxon>Enterobacteriaceae</taxon>
        <taxon>Klebsiella/Raoultella group</taxon>
        <taxon>Klebsiella</taxon>
    </lineage>
</organism>
<protein>
    <submittedName>
        <fullName evidence="1">2-dehydropantoate 2-reductase</fullName>
    </submittedName>
</protein>
<name>A0A2J5NIC9_9ENTR</name>
<dbReference type="AlphaFoldDB" id="A0A2J5NIC9"/>
<proteinExistence type="predicted"/>
<dbReference type="EMBL" id="PIDR01002216">
    <property type="protein sequence ID" value="PLO53593.1"/>
    <property type="molecule type" value="Genomic_DNA"/>
</dbReference>